<evidence type="ECO:0000256" key="1">
    <source>
        <dbReference type="SAM" id="Phobius"/>
    </source>
</evidence>
<gene>
    <name evidence="2" type="ordered locus">CLM_1346</name>
</gene>
<dbReference type="EMBL" id="CP001581">
    <property type="protein sequence ID" value="ACO85598.1"/>
    <property type="molecule type" value="Genomic_DNA"/>
</dbReference>
<proteinExistence type="predicted"/>
<organism evidence="2 3">
    <name type="scientific">Clostridium botulinum (strain Kyoto / Type A2)</name>
    <dbReference type="NCBI Taxonomy" id="536232"/>
    <lineage>
        <taxon>Bacteria</taxon>
        <taxon>Bacillati</taxon>
        <taxon>Bacillota</taxon>
        <taxon>Clostridia</taxon>
        <taxon>Eubacteriales</taxon>
        <taxon>Clostridiaceae</taxon>
        <taxon>Clostridium</taxon>
    </lineage>
</organism>
<dbReference type="KEGG" id="cby:CLM_1346"/>
<dbReference type="Proteomes" id="UP000001374">
    <property type="component" value="Chromosome"/>
</dbReference>
<accession>C1FKR9</accession>
<evidence type="ECO:0000313" key="2">
    <source>
        <dbReference type="EMBL" id="ACO85598.1"/>
    </source>
</evidence>
<keyword evidence="1" id="KW-0472">Membrane</keyword>
<reference evidence="2 3" key="1">
    <citation type="submission" date="2008-10" db="EMBL/GenBank/DDBJ databases">
        <title>Genome sequence of Clostridium botulinum A2 Kyoto.</title>
        <authorList>
            <person name="Shrivastava S."/>
            <person name="Brinkac L.M."/>
            <person name="Brown J.L."/>
            <person name="Bruce D."/>
            <person name="Detter C.C."/>
            <person name="Johnson E.A."/>
            <person name="Munk C.A."/>
            <person name="Smith L.A."/>
            <person name="Smith T.J."/>
            <person name="Sutton G."/>
            <person name="Brettin T.S."/>
        </authorList>
    </citation>
    <scope>NUCLEOTIDE SEQUENCE [LARGE SCALE GENOMIC DNA]</scope>
    <source>
        <strain evidence="3">Kyoto / Type A2</strain>
    </source>
</reference>
<keyword evidence="1" id="KW-1133">Transmembrane helix</keyword>
<keyword evidence="1" id="KW-0812">Transmembrane</keyword>
<dbReference type="HOGENOM" id="CLU_3181922_0_0_9"/>
<evidence type="ECO:0000313" key="3">
    <source>
        <dbReference type="Proteomes" id="UP000001374"/>
    </source>
</evidence>
<protein>
    <submittedName>
        <fullName evidence="2">Uncharacterized protein</fullName>
    </submittedName>
</protein>
<name>C1FKR9_CLOBJ</name>
<feature type="transmembrane region" description="Helical" evidence="1">
    <location>
        <begin position="12"/>
        <end position="31"/>
    </location>
</feature>
<sequence>MIKRKIPKSFLSLLFNCLEDFLFLSSFMIWSRVFMEELNKWNIIKQ</sequence>
<dbReference type="AlphaFoldDB" id="C1FKR9"/>